<dbReference type="SUPFAM" id="SSF49354">
    <property type="entry name" value="PapD-like"/>
    <property type="match status" value="1"/>
</dbReference>
<dbReference type="HOGENOM" id="CLU_100904_0_0_0"/>
<dbReference type="STRING" id="1319815.HMPREF0202_00219"/>
<keyword evidence="2" id="KW-1185">Reference proteome</keyword>
<reference evidence="1 2" key="1">
    <citation type="submission" date="2013-08" db="EMBL/GenBank/DDBJ databases">
        <authorList>
            <person name="Weinstock G."/>
            <person name="Sodergren E."/>
            <person name="Wylie T."/>
            <person name="Fulton L."/>
            <person name="Fulton R."/>
            <person name="Fronick C."/>
            <person name="O'Laughlin M."/>
            <person name="Godfrey J."/>
            <person name="Miner T."/>
            <person name="Herter B."/>
            <person name="Appelbaum E."/>
            <person name="Cordes M."/>
            <person name="Lek S."/>
            <person name="Wollam A."/>
            <person name="Pepin K.H."/>
            <person name="Palsikar V.B."/>
            <person name="Mitreva M."/>
            <person name="Wilson R.K."/>
        </authorList>
    </citation>
    <scope>NUCLEOTIDE SEQUENCE [LARGE SCALE GENOMIC DNA]</scope>
    <source>
        <strain evidence="1 2">ATCC BAA-474</strain>
    </source>
</reference>
<dbReference type="Proteomes" id="UP000017081">
    <property type="component" value="Unassembled WGS sequence"/>
</dbReference>
<dbReference type="InterPro" id="IPR008962">
    <property type="entry name" value="PapD-like_sf"/>
</dbReference>
<gene>
    <name evidence="1" type="ORF">HMPREF0202_00219</name>
</gene>
<dbReference type="RefSeq" id="WP_023049768.1">
    <property type="nucleotide sequence ID" value="NZ_CP173070.2"/>
</dbReference>
<proteinExistence type="predicted"/>
<evidence type="ECO:0008006" key="3">
    <source>
        <dbReference type="Google" id="ProtNLM"/>
    </source>
</evidence>
<sequence>MKNIFILFILLTFNIFGYININPVTFDKKIDDKGEVQEYTLYNPTRNTLKYQLYLTDEGIEKSMKNWIEIFPTTVTLKPGRSGKFKVFVKAPKGAPRGEYLVTVGVKEIALPKVNSNETSTVQILTHLKMDLAGYVGNLNPKIFLKDFSTTLDEDNLNFHGLIANVGERRGTLDFYLAESKGKNSVYVGDLRLLKGEKVTASKLNQKLTKHDKDLIKNFSKYNTLIIKDSLSKKVLYEEKIK</sequence>
<name>U7VDQ8_9FUSO</name>
<dbReference type="eggNOG" id="ENOG50332PP">
    <property type="taxonomic scope" value="Bacteria"/>
</dbReference>
<accession>U7VDQ8</accession>
<dbReference type="AlphaFoldDB" id="U7VDQ8"/>
<evidence type="ECO:0000313" key="1">
    <source>
        <dbReference type="EMBL" id="ERT69857.1"/>
    </source>
</evidence>
<protein>
    <recommendedName>
        <fullName evidence="3">Pili assembly chaperone N-terminal domain-containing protein</fullName>
    </recommendedName>
</protein>
<comment type="caution">
    <text evidence="1">The sequence shown here is derived from an EMBL/GenBank/DDBJ whole genome shotgun (WGS) entry which is preliminary data.</text>
</comment>
<organism evidence="1 2">
    <name type="scientific">Cetobacterium somerae ATCC BAA-474</name>
    <dbReference type="NCBI Taxonomy" id="1319815"/>
    <lineage>
        <taxon>Bacteria</taxon>
        <taxon>Fusobacteriati</taxon>
        <taxon>Fusobacteriota</taxon>
        <taxon>Fusobacteriia</taxon>
        <taxon>Fusobacteriales</taxon>
        <taxon>Fusobacteriaceae</taxon>
        <taxon>Cetobacterium</taxon>
    </lineage>
</organism>
<evidence type="ECO:0000313" key="2">
    <source>
        <dbReference type="Proteomes" id="UP000017081"/>
    </source>
</evidence>
<dbReference type="EMBL" id="AXZF01000010">
    <property type="protein sequence ID" value="ERT69857.1"/>
    <property type="molecule type" value="Genomic_DNA"/>
</dbReference>